<evidence type="ECO:0000313" key="3">
    <source>
        <dbReference type="EMBL" id="CAH1976712.1"/>
    </source>
</evidence>
<dbReference type="PANTHER" id="PTHR21505:SF12">
    <property type="entry name" value="MADF DOMAIN-CONTAINING PROTEIN-RELATED"/>
    <property type="match status" value="1"/>
</dbReference>
<feature type="compositionally biased region" description="Acidic residues" evidence="1">
    <location>
        <begin position="120"/>
        <end position="129"/>
    </location>
</feature>
<organism evidence="3 4">
    <name type="scientific">Acanthoscelides obtectus</name>
    <name type="common">Bean weevil</name>
    <name type="synonym">Bruchus obtectus</name>
    <dbReference type="NCBI Taxonomy" id="200917"/>
    <lineage>
        <taxon>Eukaryota</taxon>
        <taxon>Metazoa</taxon>
        <taxon>Ecdysozoa</taxon>
        <taxon>Arthropoda</taxon>
        <taxon>Hexapoda</taxon>
        <taxon>Insecta</taxon>
        <taxon>Pterygota</taxon>
        <taxon>Neoptera</taxon>
        <taxon>Endopterygota</taxon>
        <taxon>Coleoptera</taxon>
        <taxon>Polyphaga</taxon>
        <taxon>Cucujiformia</taxon>
        <taxon>Chrysomeloidea</taxon>
        <taxon>Chrysomelidae</taxon>
        <taxon>Bruchinae</taxon>
        <taxon>Bruchini</taxon>
        <taxon>Acanthoscelides</taxon>
    </lineage>
</organism>
<evidence type="ECO:0000256" key="1">
    <source>
        <dbReference type="SAM" id="MobiDB-lite"/>
    </source>
</evidence>
<feature type="domain" description="MADF" evidence="2">
    <location>
        <begin position="11"/>
        <end position="101"/>
    </location>
</feature>
<proteinExistence type="predicted"/>
<reference evidence="3" key="1">
    <citation type="submission" date="2022-03" db="EMBL/GenBank/DDBJ databases">
        <authorList>
            <person name="Sayadi A."/>
        </authorList>
    </citation>
    <scope>NUCLEOTIDE SEQUENCE</scope>
</reference>
<gene>
    <name evidence="3" type="ORF">ACAOBT_LOCUS12294</name>
</gene>
<name>A0A9P0KL63_ACAOB</name>
<dbReference type="SMART" id="SM00595">
    <property type="entry name" value="MADF"/>
    <property type="match status" value="1"/>
</dbReference>
<evidence type="ECO:0000313" key="4">
    <source>
        <dbReference type="Proteomes" id="UP001152888"/>
    </source>
</evidence>
<dbReference type="InterPro" id="IPR006578">
    <property type="entry name" value="MADF-dom"/>
</dbReference>
<dbReference type="PANTHER" id="PTHR21505">
    <property type="entry name" value="MADF DOMAIN-CONTAINING PROTEIN-RELATED"/>
    <property type="match status" value="1"/>
</dbReference>
<dbReference type="EMBL" id="CAKOFQ010006851">
    <property type="protein sequence ID" value="CAH1976712.1"/>
    <property type="molecule type" value="Genomic_DNA"/>
</dbReference>
<keyword evidence="4" id="KW-1185">Reference proteome</keyword>
<dbReference type="AlphaFoldDB" id="A0A9P0KL63"/>
<protein>
    <recommendedName>
        <fullName evidence="2">MADF domain-containing protein</fullName>
    </recommendedName>
</protein>
<feature type="region of interest" description="Disordered" evidence="1">
    <location>
        <begin position="115"/>
        <end position="148"/>
    </location>
</feature>
<dbReference type="OrthoDB" id="8775784at2759"/>
<dbReference type="Proteomes" id="UP001152888">
    <property type="component" value="Unassembled WGS sequence"/>
</dbReference>
<evidence type="ECO:0000259" key="2">
    <source>
        <dbReference type="PROSITE" id="PS51029"/>
    </source>
</evidence>
<sequence length="337" mass="38302">MTNWTNEKTLHLINAIHLRPELWDVDNVLYKDKNRKKDGWNAIATELEISSDEAYKKFRSLRTYVKNEAKKSSKKSGSGANSKDSTWFAFQAMQFILARDTPNDGMDTENMRQAVHQDSDVDQSEESQESPEPQENTDTMEPLPKPVNVSRVVKKKPSKYIPNHEAAYADALNIIEESKSNRRNPYSSFCDHIATKMNSYDKLICNEVEFKISKILYKADKKMLRNSNPGSRMACASSSSENTNDDYINAKFKLTPLAASDRNSGHNIVSPQTPYSISSENINSDYSDLVSRPANIEQDARTTEHISITSNYRTLVESYCSEDPPLFQSAETLTRRN</sequence>
<dbReference type="PROSITE" id="PS51029">
    <property type="entry name" value="MADF"/>
    <property type="match status" value="1"/>
</dbReference>
<dbReference type="Pfam" id="PF10545">
    <property type="entry name" value="MADF_DNA_bdg"/>
    <property type="match status" value="1"/>
</dbReference>
<comment type="caution">
    <text evidence="3">The sequence shown here is derived from an EMBL/GenBank/DDBJ whole genome shotgun (WGS) entry which is preliminary data.</text>
</comment>
<accession>A0A9P0KL63</accession>